<evidence type="ECO:0000256" key="2">
    <source>
        <dbReference type="ARBA" id="ARBA00004963"/>
    </source>
</evidence>
<keyword evidence="10" id="KW-1185">Reference proteome</keyword>
<dbReference type="Gene3D" id="3.60.15.10">
    <property type="entry name" value="Ribonuclease Z/Hydroxyacylglutathione hydrolase-like"/>
    <property type="match status" value="1"/>
</dbReference>
<keyword evidence="5" id="KW-0378">Hydrolase</keyword>
<dbReference type="InterPro" id="IPR001279">
    <property type="entry name" value="Metallo-B-lactamas"/>
</dbReference>
<accession>A0ABU5MWU5</accession>
<dbReference type="PROSITE" id="PS00743">
    <property type="entry name" value="BETA_LACTAMASE_B_1"/>
    <property type="match status" value="1"/>
</dbReference>
<dbReference type="EMBL" id="JARVCO010000010">
    <property type="protein sequence ID" value="MDZ8118650.1"/>
    <property type="molecule type" value="Genomic_DNA"/>
</dbReference>
<dbReference type="Pfam" id="PF00753">
    <property type="entry name" value="Lactamase_B"/>
    <property type="match status" value="2"/>
</dbReference>
<evidence type="ECO:0000313" key="10">
    <source>
        <dbReference type="Proteomes" id="UP001290861"/>
    </source>
</evidence>
<dbReference type="EC" id="3.1.2.6" evidence="3"/>
<reference evidence="9 10" key="1">
    <citation type="journal article" date="2024" name="Appl. Environ. Microbiol.">
        <title>Pontiella agarivorans sp. nov., a novel marine anaerobic bacterium capable of degrading macroalgal polysaccharides and fixing nitrogen.</title>
        <authorList>
            <person name="Liu N."/>
            <person name="Kivenson V."/>
            <person name="Peng X."/>
            <person name="Cui Z."/>
            <person name="Lankiewicz T.S."/>
            <person name="Gosselin K.M."/>
            <person name="English C.J."/>
            <person name="Blair E.M."/>
            <person name="O'Malley M.A."/>
            <person name="Valentine D.L."/>
        </authorList>
    </citation>
    <scope>NUCLEOTIDE SEQUENCE [LARGE SCALE GENOMIC DNA]</scope>
    <source>
        <strain evidence="9 10">NLcol2</strain>
    </source>
</reference>
<dbReference type="SUPFAM" id="SSF56281">
    <property type="entry name" value="Metallo-hydrolase/oxidoreductase"/>
    <property type="match status" value="1"/>
</dbReference>
<dbReference type="PANTHER" id="PTHR43705">
    <property type="entry name" value="HYDROXYACYLGLUTATHIONE HYDROLASE"/>
    <property type="match status" value="1"/>
</dbReference>
<name>A0ABU5MWU5_9BACT</name>
<dbReference type="PANTHER" id="PTHR43705:SF1">
    <property type="entry name" value="HYDROXYACYLGLUTATHIONE HYDROLASE GLOB"/>
    <property type="match status" value="1"/>
</dbReference>
<dbReference type="Pfam" id="PF16123">
    <property type="entry name" value="HAGH_C"/>
    <property type="match status" value="1"/>
</dbReference>
<comment type="cofactor">
    <cofactor evidence="1">
        <name>Zn(2+)</name>
        <dbReference type="ChEBI" id="CHEBI:29105"/>
    </cofactor>
</comment>
<dbReference type="InterPro" id="IPR032282">
    <property type="entry name" value="HAGH_C"/>
</dbReference>
<dbReference type="SMART" id="SM00849">
    <property type="entry name" value="Lactamase_B"/>
    <property type="match status" value="1"/>
</dbReference>
<keyword evidence="6" id="KW-0862">Zinc</keyword>
<evidence type="ECO:0000256" key="1">
    <source>
        <dbReference type="ARBA" id="ARBA00001947"/>
    </source>
</evidence>
<dbReference type="InterPro" id="IPR050110">
    <property type="entry name" value="Glyoxalase_II_hydrolase"/>
</dbReference>
<evidence type="ECO:0000313" key="9">
    <source>
        <dbReference type="EMBL" id="MDZ8118650.1"/>
    </source>
</evidence>
<protein>
    <recommendedName>
        <fullName evidence="3">hydroxyacylglutathione hydrolase</fullName>
        <ecNumber evidence="3">3.1.2.6</ecNumber>
    </recommendedName>
    <alternativeName>
        <fullName evidence="7">Glyoxalase II</fullName>
    </alternativeName>
</protein>
<dbReference type="RefSeq" id="WP_322608448.1">
    <property type="nucleotide sequence ID" value="NZ_JARVCO010000010.1"/>
</dbReference>
<evidence type="ECO:0000256" key="4">
    <source>
        <dbReference type="ARBA" id="ARBA00022723"/>
    </source>
</evidence>
<dbReference type="InterPro" id="IPR036866">
    <property type="entry name" value="RibonucZ/Hydroxyglut_hydro"/>
</dbReference>
<comment type="caution">
    <text evidence="9">The sequence shown here is derived from an EMBL/GenBank/DDBJ whole genome shotgun (WGS) entry which is preliminary data.</text>
</comment>
<keyword evidence="4" id="KW-0479">Metal-binding</keyword>
<evidence type="ECO:0000256" key="7">
    <source>
        <dbReference type="ARBA" id="ARBA00031044"/>
    </source>
</evidence>
<dbReference type="Proteomes" id="UP001290861">
    <property type="component" value="Unassembled WGS sequence"/>
</dbReference>
<evidence type="ECO:0000256" key="6">
    <source>
        <dbReference type="ARBA" id="ARBA00022833"/>
    </source>
</evidence>
<dbReference type="InterPro" id="IPR001018">
    <property type="entry name" value="Beta-lactamase_class-B_CS"/>
</dbReference>
<organism evidence="9 10">
    <name type="scientific">Pontiella agarivorans</name>
    <dbReference type="NCBI Taxonomy" id="3038953"/>
    <lineage>
        <taxon>Bacteria</taxon>
        <taxon>Pseudomonadati</taxon>
        <taxon>Kiritimatiellota</taxon>
        <taxon>Kiritimatiellia</taxon>
        <taxon>Kiritimatiellales</taxon>
        <taxon>Pontiellaceae</taxon>
        <taxon>Pontiella</taxon>
    </lineage>
</organism>
<evidence type="ECO:0000259" key="8">
    <source>
        <dbReference type="SMART" id="SM00849"/>
    </source>
</evidence>
<comment type="pathway">
    <text evidence="2">Secondary metabolite metabolism; methylglyoxal degradation; (R)-lactate from methylglyoxal: step 2/2.</text>
</comment>
<evidence type="ECO:0000256" key="5">
    <source>
        <dbReference type="ARBA" id="ARBA00022801"/>
    </source>
</evidence>
<evidence type="ECO:0000256" key="3">
    <source>
        <dbReference type="ARBA" id="ARBA00011917"/>
    </source>
</evidence>
<sequence>MIRATYSIGAYKLIVVQVLLSSYETFNYLLCRDGLAILIDCGEAAPVFQVLEKENLQLTDILITHNHGDHVGGCRAVQDRLGVLSVSPGVESRTFEILGTPCRSFATPGHLDICKSYCFPDLGIIFVGDTIIGGAVGRMMDGAAEPFFQSLEKIKQLPDETIVFGGHDYLEENAAFALSVNPENDAMRERLELYEAEPLAAVFQTLENEKKSNPFLQAESAEEFAELRLKKDRFG</sequence>
<proteinExistence type="predicted"/>
<gene>
    <name evidence="9" type="ORF">P9H32_08410</name>
</gene>
<feature type="domain" description="Metallo-beta-lactamase" evidence="8">
    <location>
        <begin position="24"/>
        <end position="167"/>
    </location>
</feature>